<protein>
    <submittedName>
        <fullName evidence="2">CDP-diacylglycerol--glycerol-3-phosphate 3-phosphatidyltransferase</fullName>
    </submittedName>
</protein>
<evidence type="ECO:0000313" key="3">
    <source>
        <dbReference type="Proteomes" id="UP000630142"/>
    </source>
</evidence>
<dbReference type="AlphaFoldDB" id="A0A8J3DPV6"/>
<keyword evidence="3" id="KW-1185">Reference proteome</keyword>
<dbReference type="EMBL" id="BMZQ01000002">
    <property type="protein sequence ID" value="GHD17420.1"/>
    <property type="molecule type" value="Genomic_DNA"/>
</dbReference>
<sequence length="215" mass="22556">MAEQVNEHATADRRPLASRSTGWAQGLAKLLLKTSATPNAVSATGIGFAALGGLAFGYGPQHPWLFLVGALMVQLRLLCNLLDGMVAVEGGRGSPTGALFNEIPDRFEDSFLLIGFGYGCGHPEMGYVAAILAVMTAYLRAFGASLSFGQDFGGPMAKPQRMAALTIGGVLAFFEAVLFGSLYSPVIVLAVVILGTAWTCARRIGAMSARLKDRA</sequence>
<evidence type="ECO:0000313" key="2">
    <source>
        <dbReference type="EMBL" id="GHD17420.1"/>
    </source>
</evidence>
<keyword evidence="1" id="KW-0472">Membrane</keyword>
<keyword evidence="1" id="KW-1133">Transmembrane helix</keyword>
<accession>A0A8J3DPV6</accession>
<comment type="caution">
    <text evidence="2">The sequence shown here is derived from an EMBL/GenBank/DDBJ whole genome shotgun (WGS) entry which is preliminary data.</text>
</comment>
<evidence type="ECO:0000256" key="1">
    <source>
        <dbReference type="SAM" id="Phobius"/>
    </source>
</evidence>
<feature type="transmembrane region" description="Helical" evidence="1">
    <location>
        <begin position="125"/>
        <end position="142"/>
    </location>
</feature>
<feature type="transmembrane region" description="Helical" evidence="1">
    <location>
        <begin position="186"/>
        <end position="205"/>
    </location>
</feature>
<name>A0A8J3DPV6_9HYPH</name>
<dbReference type="Gene3D" id="1.20.120.1760">
    <property type="match status" value="1"/>
</dbReference>
<keyword evidence="1" id="KW-0812">Transmembrane</keyword>
<reference evidence="2" key="2">
    <citation type="submission" date="2020-09" db="EMBL/GenBank/DDBJ databases">
        <authorList>
            <person name="Sun Q."/>
            <person name="Kim S."/>
        </authorList>
    </citation>
    <scope>NUCLEOTIDE SEQUENCE</scope>
    <source>
        <strain evidence="2">KCTC 42249</strain>
    </source>
</reference>
<organism evidence="2 3">
    <name type="scientific">Tianweitania populi</name>
    <dbReference type="NCBI Taxonomy" id="1607949"/>
    <lineage>
        <taxon>Bacteria</taxon>
        <taxon>Pseudomonadati</taxon>
        <taxon>Pseudomonadota</taxon>
        <taxon>Alphaproteobacteria</taxon>
        <taxon>Hyphomicrobiales</taxon>
        <taxon>Phyllobacteriaceae</taxon>
        <taxon>Tianweitania</taxon>
    </lineage>
</organism>
<feature type="transmembrane region" description="Helical" evidence="1">
    <location>
        <begin position="65"/>
        <end position="88"/>
    </location>
</feature>
<dbReference type="RefSeq" id="WP_189504581.1">
    <property type="nucleotide sequence ID" value="NZ_BMZQ01000002.1"/>
</dbReference>
<feature type="transmembrane region" description="Helical" evidence="1">
    <location>
        <begin position="40"/>
        <end position="58"/>
    </location>
</feature>
<feature type="transmembrane region" description="Helical" evidence="1">
    <location>
        <begin position="162"/>
        <end position="180"/>
    </location>
</feature>
<gene>
    <name evidence="2" type="ORF">GCM10016234_26550</name>
</gene>
<proteinExistence type="predicted"/>
<dbReference type="InterPro" id="IPR043130">
    <property type="entry name" value="CDP-OH_PTrfase_TM_dom"/>
</dbReference>
<dbReference type="Proteomes" id="UP000630142">
    <property type="component" value="Unassembled WGS sequence"/>
</dbReference>
<reference evidence="2" key="1">
    <citation type="journal article" date="2014" name="Int. J. Syst. Evol. Microbiol.">
        <title>Complete genome sequence of Corynebacterium casei LMG S-19264T (=DSM 44701T), isolated from a smear-ripened cheese.</title>
        <authorList>
            <consortium name="US DOE Joint Genome Institute (JGI-PGF)"/>
            <person name="Walter F."/>
            <person name="Albersmeier A."/>
            <person name="Kalinowski J."/>
            <person name="Ruckert C."/>
        </authorList>
    </citation>
    <scope>NUCLEOTIDE SEQUENCE</scope>
    <source>
        <strain evidence="2">KCTC 42249</strain>
    </source>
</reference>